<evidence type="ECO:0000313" key="6">
    <source>
        <dbReference type="EMBL" id="QIR29483.1"/>
    </source>
</evidence>
<feature type="domain" description="HTH lysR-type" evidence="5">
    <location>
        <begin position="9"/>
        <end position="66"/>
    </location>
</feature>
<dbReference type="FunFam" id="1.10.10.10:FF:000001">
    <property type="entry name" value="LysR family transcriptional regulator"/>
    <property type="match status" value="1"/>
</dbReference>
<dbReference type="InterPro" id="IPR036388">
    <property type="entry name" value="WH-like_DNA-bd_sf"/>
</dbReference>
<dbReference type="Gene3D" id="3.40.190.10">
    <property type="entry name" value="Periplasmic binding protein-like II"/>
    <property type="match status" value="2"/>
</dbReference>
<dbReference type="GO" id="GO:0032993">
    <property type="term" value="C:protein-DNA complex"/>
    <property type="evidence" value="ECO:0007669"/>
    <property type="project" value="TreeGrafter"/>
</dbReference>
<dbReference type="Proteomes" id="UP000503580">
    <property type="component" value="Chromosome"/>
</dbReference>
<evidence type="ECO:0000259" key="5">
    <source>
        <dbReference type="PROSITE" id="PS50931"/>
    </source>
</evidence>
<reference evidence="6 7" key="1">
    <citation type="submission" date="2020-02" db="EMBL/GenBank/DDBJ databases">
        <title>Whole genome PO2S7.</title>
        <authorList>
            <person name="Singha K.M."/>
        </authorList>
    </citation>
    <scope>NUCLEOTIDE SEQUENCE [LARGE SCALE GENOMIC DNA]</scope>
    <source>
        <strain evidence="6 7">PO2S7</strain>
    </source>
</reference>
<dbReference type="CDD" id="cd08414">
    <property type="entry name" value="PBP2_LTTR_aromatics_like"/>
    <property type="match status" value="1"/>
</dbReference>
<dbReference type="RefSeq" id="WP_167577194.1">
    <property type="nucleotide sequence ID" value="NZ_CP050321.1"/>
</dbReference>
<keyword evidence="4" id="KW-0804">Transcription</keyword>
<dbReference type="GO" id="GO:0003677">
    <property type="term" value="F:DNA binding"/>
    <property type="evidence" value="ECO:0007669"/>
    <property type="project" value="UniProtKB-KW"/>
</dbReference>
<evidence type="ECO:0000256" key="3">
    <source>
        <dbReference type="ARBA" id="ARBA00023125"/>
    </source>
</evidence>
<dbReference type="KEGG" id="kgn:GY169_22935"/>
<evidence type="ECO:0000313" key="7">
    <source>
        <dbReference type="Proteomes" id="UP000503580"/>
    </source>
</evidence>
<dbReference type="InterPro" id="IPR005119">
    <property type="entry name" value="LysR_subst-bd"/>
</dbReference>
<dbReference type="InterPro" id="IPR000847">
    <property type="entry name" value="LysR_HTH_N"/>
</dbReference>
<dbReference type="PANTHER" id="PTHR30346">
    <property type="entry name" value="TRANSCRIPTIONAL DUAL REGULATOR HCAR-RELATED"/>
    <property type="match status" value="1"/>
</dbReference>
<dbReference type="EMBL" id="CP050321">
    <property type="protein sequence ID" value="QIR29483.1"/>
    <property type="molecule type" value="Genomic_DNA"/>
</dbReference>
<proteinExistence type="inferred from homology"/>
<dbReference type="GO" id="GO:0003700">
    <property type="term" value="F:DNA-binding transcription factor activity"/>
    <property type="evidence" value="ECO:0007669"/>
    <property type="project" value="InterPro"/>
</dbReference>
<evidence type="ECO:0000256" key="4">
    <source>
        <dbReference type="ARBA" id="ARBA00023163"/>
    </source>
</evidence>
<protein>
    <submittedName>
        <fullName evidence="6">LysR family transcriptional regulator</fullName>
    </submittedName>
</protein>
<dbReference type="Pfam" id="PF00126">
    <property type="entry name" value="HTH_1"/>
    <property type="match status" value="1"/>
</dbReference>
<organism evidence="6 7">
    <name type="scientific">Kluyvera genomosp. 3</name>
    <dbReference type="NCBI Taxonomy" id="2774055"/>
    <lineage>
        <taxon>Bacteria</taxon>
        <taxon>Pseudomonadati</taxon>
        <taxon>Pseudomonadota</taxon>
        <taxon>Gammaproteobacteria</taxon>
        <taxon>Enterobacterales</taxon>
        <taxon>Enterobacteriaceae</taxon>
        <taxon>Kluyvera</taxon>
    </lineage>
</organism>
<dbReference type="InterPro" id="IPR036390">
    <property type="entry name" value="WH_DNA-bd_sf"/>
</dbReference>
<dbReference type="PRINTS" id="PR00039">
    <property type="entry name" value="HTHLYSR"/>
</dbReference>
<gene>
    <name evidence="6" type="ORF">GY169_22935</name>
</gene>
<dbReference type="PANTHER" id="PTHR30346:SF17">
    <property type="entry name" value="LYSR FAMILY TRANSCRIPTIONAL REGULATOR"/>
    <property type="match status" value="1"/>
</dbReference>
<comment type="similarity">
    <text evidence="1">Belongs to the LysR transcriptional regulatory family.</text>
</comment>
<accession>A0A6G9RTA0</accession>
<keyword evidence="2" id="KW-0805">Transcription regulation</keyword>
<dbReference type="AlphaFoldDB" id="A0A6G9RTA0"/>
<sequence>MTTSPLHALDIRLLRYFAVVAEENNMRRAAERLYMSQPPLSRHIRQLEERLGVTLFVRHTKGLTLTAEGRQVLAIIRPLLAQQDETYDALSRLAQAGASSLRIGLTTAFEQGVFATLETVLAAQVETLHVVRHGSPELVRQVRRGKLDAALVALPLETPGLSLMPLSRQEPLIAALPAQWPESKQQQLMLRELNGRPLFWFKRERNPAFFDFTRDIFRRAGYLPACIEEPLEHDVLLARIARGEGLSLFPESFAAIQRQGVVFRPIDEAALYVQCGLVMSPENAARLDWLVNVVQADSRGTSWPDNVIA</sequence>
<evidence type="ECO:0000256" key="1">
    <source>
        <dbReference type="ARBA" id="ARBA00009437"/>
    </source>
</evidence>
<dbReference type="PROSITE" id="PS50931">
    <property type="entry name" value="HTH_LYSR"/>
    <property type="match status" value="1"/>
</dbReference>
<name>A0A6G9RTA0_9ENTR</name>
<dbReference type="SUPFAM" id="SSF46785">
    <property type="entry name" value="Winged helix' DNA-binding domain"/>
    <property type="match status" value="1"/>
</dbReference>
<evidence type="ECO:0000256" key="2">
    <source>
        <dbReference type="ARBA" id="ARBA00023015"/>
    </source>
</evidence>
<keyword evidence="3" id="KW-0238">DNA-binding</keyword>
<dbReference type="SUPFAM" id="SSF53850">
    <property type="entry name" value="Periplasmic binding protein-like II"/>
    <property type="match status" value="1"/>
</dbReference>
<dbReference type="Gene3D" id="1.10.10.10">
    <property type="entry name" value="Winged helix-like DNA-binding domain superfamily/Winged helix DNA-binding domain"/>
    <property type="match status" value="1"/>
</dbReference>
<keyword evidence="7" id="KW-1185">Reference proteome</keyword>
<dbReference type="Pfam" id="PF03466">
    <property type="entry name" value="LysR_substrate"/>
    <property type="match status" value="1"/>
</dbReference>